<proteinExistence type="predicted"/>
<keyword evidence="3" id="KW-1185">Reference proteome</keyword>
<dbReference type="HOGENOM" id="CLU_1003679_0_0_3"/>
<evidence type="ECO:0000313" key="2">
    <source>
        <dbReference type="EMBL" id="ABW31340.1"/>
    </source>
</evidence>
<dbReference type="EMBL" id="CP000828">
    <property type="protein sequence ID" value="ABW25097.1"/>
    <property type="molecule type" value="Genomic_DNA"/>
</dbReference>
<dbReference type="RefSeq" id="WP_012160719.1">
    <property type="nucleotide sequence ID" value="NC_009925.1"/>
</dbReference>
<name>B0C4Y5_ACAM1</name>
<protein>
    <recommendedName>
        <fullName evidence="4">VWFA domain-containing protein</fullName>
    </recommendedName>
</protein>
<sequence>MSQVPNLNTLFQSAQADGVLSNASMQALNVVDIGAQIQAGLGTPVDDVMASEVVLVTIMPDDSGSIRFAGNGAVVRAGHNMVLDTLAMSPQQDQILVHNRYLNGAVLYPYCPVDQALRMDQHNYDPNLGTPLYDQTLVLLATVLAKAQAFIDNGVPARTVSLIITDGADAHSRRSVREVKGVVEDMLRTEDHIIAAMGINDGQTDFKRVFREMGVRDQWILTPGNSQNEIRKAFQLFSQSVLRASQSAHNFNSWGGFGP</sequence>
<dbReference type="STRING" id="329726.AM1_0008"/>
<accession>B0C4Y5</accession>
<evidence type="ECO:0000313" key="3">
    <source>
        <dbReference type="Proteomes" id="UP000000268"/>
    </source>
</evidence>
<reference evidence="1 3" key="1">
    <citation type="journal article" date="2008" name="Proc. Natl. Acad. Sci. U.S.A.">
        <title>Niche adaptation and genome expansion in the chlorophyll d-producing cyanobacterium Acaryochloris marina.</title>
        <authorList>
            <person name="Swingley W.D."/>
            <person name="Chen M."/>
            <person name="Cheung P.C."/>
            <person name="Conrad A.L."/>
            <person name="Dejesa L.C."/>
            <person name="Hao J."/>
            <person name="Honchak B.M."/>
            <person name="Karbach L.E."/>
            <person name="Kurdoglu A."/>
            <person name="Lahiri S."/>
            <person name="Mastrian S.D."/>
            <person name="Miyashita H."/>
            <person name="Page L."/>
            <person name="Ramakrishna P."/>
            <person name="Satoh S."/>
            <person name="Sattley W.M."/>
            <person name="Shimada Y."/>
            <person name="Taylor H.L."/>
            <person name="Tomo T."/>
            <person name="Tsuchiya T."/>
            <person name="Wang Z.T."/>
            <person name="Raymond J."/>
            <person name="Mimuro M."/>
            <person name="Blankenship R.E."/>
            <person name="Touchman J.W."/>
        </authorList>
    </citation>
    <scope>NUCLEOTIDE SEQUENCE [LARGE SCALE GENOMIC DNA]</scope>
    <source>
        <strain evidence="3">MBIC 11017</strain>
        <strain evidence="1">MBIC11017</strain>
    </source>
</reference>
<dbReference type="AlphaFoldDB" id="B0C4Y5"/>
<dbReference type="KEGG" id="amr:AM1_6411"/>
<dbReference type="EMBL" id="CP000828">
    <property type="protein sequence ID" value="ABW31340.1"/>
    <property type="molecule type" value="Genomic_DNA"/>
</dbReference>
<dbReference type="KEGG" id="amr:AM1_0008"/>
<dbReference type="OrthoDB" id="570469at2"/>
<dbReference type="eggNOG" id="COG4245">
    <property type="taxonomic scope" value="Bacteria"/>
</dbReference>
<evidence type="ECO:0000313" key="1">
    <source>
        <dbReference type="EMBL" id="ABW25097.1"/>
    </source>
</evidence>
<gene>
    <name evidence="1" type="ordered locus">AM1_0008</name>
    <name evidence="2" type="ordered locus">AM1_6411</name>
</gene>
<dbReference type="Proteomes" id="UP000000268">
    <property type="component" value="Chromosome"/>
</dbReference>
<organism evidence="1 3">
    <name type="scientific">Acaryochloris marina (strain MBIC 11017)</name>
    <dbReference type="NCBI Taxonomy" id="329726"/>
    <lineage>
        <taxon>Bacteria</taxon>
        <taxon>Bacillati</taxon>
        <taxon>Cyanobacteriota</taxon>
        <taxon>Cyanophyceae</taxon>
        <taxon>Acaryochloridales</taxon>
        <taxon>Acaryochloridaceae</taxon>
        <taxon>Acaryochloris</taxon>
    </lineage>
</organism>
<evidence type="ECO:0008006" key="4">
    <source>
        <dbReference type="Google" id="ProtNLM"/>
    </source>
</evidence>